<protein>
    <submittedName>
        <fullName evidence="1">Uncharacterized protein</fullName>
    </submittedName>
</protein>
<gene>
    <name evidence="1" type="ORF">METZ01_LOCUS34046</name>
</gene>
<accession>A0A381QPC4</accession>
<dbReference type="AlphaFoldDB" id="A0A381QPC4"/>
<proteinExistence type="predicted"/>
<evidence type="ECO:0000313" key="1">
    <source>
        <dbReference type="EMBL" id="SUZ81192.1"/>
    </source>
</evidence>
<sequence length="45" mass="5322">MTYVEPGNGVARLVWSQYLHLSLARDVQYNWPLVKGVIRRRLLPR</sequence>
<organism evidence="1">
    <name type="scientific">marine metagenome</name>
    <dbReference type="NCBI Taxonomy" id="408172"/>
    <lineage>
        <taxon>unclassified sequences</taxon>
        <taxon>metagenomes</taxon>
        <taxon>ecological metagenomes</taxon>
    </lineage>
</organism>
<reference evidence="1" key="1">
    <citation type="submission" date="2018-05" db="EMBL/GenBank/DDBJ databases">
        <authorList>
            <person name="Lanie J.A."/>
            <person name="Ng W.-L."/>
            <person name="Kazmierczak K.M."/>
            <person name="Andrzejewski T.M."/>
            <person name="Davidsen T.M."/>
            <person name="Wayne K.J."/>
            <person name="Tettelin H."/>
            <person name="Glass J.I."/>
            <person name="Rusch D."/>
            <person name="Podicherti R."/>
            <person name="Tsui H.-C.T."/>
            <person name="Winkler M.E."/>
        </authorList>
    </citation>
    <scope>NUCLEOTIDE SEQUENCE</scope>
</reference>
<name>A0A381QPC4_9ZZZZ</name>
<dbReference type="EMBL" id="UINC01001459">
    <property type="protein sequence ID" value="SUZ81192.1"/>
    <property type="molecule type" value="Genomic_DNA"/>
</dbReference>